<sequence>MTTQDRSVPHALNDGMGETGHRRVLGGPEQASLYIECLGPMGQVVSRATGFVVRGRGGETFLITNRHVVTGRNSFDDDRLLKNPEGKEAIAPSGLRVALPSAQRLGLWKPCVFDLWDKDGRPTWWEHPELGWRVDVIVLPVYVDEELFDLYPVPLTPCPAQLRVATKMFVVGFPGGFDPLTAVGALGIWTGATVAWQPELNWRDLPIVLVDGRTREGQSGSPAWFVADEFTKYRSSDGSVKDGPAEGLVGVYGGRITRDSDIGYVWKRKALEAILEHGTCPPTPLVSPFDDDVTYERLLDPVAIQEDKERDKGKADDRSPFRPYSK</sequence>
<reference evidence="2 3" key="1">
    <citation type="submission" date="2019-12" db="EMBL/GenBank/DDBJ databases">
        <title>Whole genome shotgun sequence of Streptomyces caniferus NBRC 15389.</title>
        <authorList>
            <person name="Ichikawa N."/>
            <person name="Kimura A."/>
            <person name="Kitahashi Y."/>
            <person name="Komaki H."/>
            <person name="Tamura T."/>
        </authorList>
    </citation>
    <scope>NUCLEOTIDE SEQUENCE [LARGE SCALE GENOMIC DNA]</scope>
    <source>
        <strain evidence="2 3">NBRC 15389</strain>
    </source>
</reference>
<evidence type="ECO:0008006" key="4">
    <source>
        <dbReference type="Google" id="ProtNLM"/>
    </source>
</evidence>
<comment type="caution">
    <text evidence="2">The sequence shown here is derived from an EMBL/GenBank/DDBJ whole genome shotgun (WGS) entry which is preliminary data.</text>
</comment>
<feature type="region of interest" description="Disordered" evidence="1">
    <location>
        <begin position="302"/>
        <end position="326"/>
    </location>
</feature>
<accession>A0A640SC36</accession>
<dbReference type="InterPro" id="IPR009003">
    <property type="entry name" value="Peptidase_S1_PA"/>
</dbReference>
<dbReference type="EMBL" id="BLIN01000005">
    <property type="protein sequence ID" value="GFE08608.1"/>
    <property type="molecule type" value="Genomic_DNA"/>
</dbReference>
<evidence type="ECO:0000256" key="1">
    <source>
        <dbReference type="SAM" id="MobiDB-lite"/>
    </source>
</evidence>
<organism evidence="2 3">
    <name type="scientific">Streptomyces caniferus</name>
    <dbReference type="NCBI Taxonomy" id="285557"/>
    <lineage>
        <taxon>Bacteria</taxon>
        <taxon>Bacillati</taxon>
        <taxon>Actinomycetota</taxon>
        <taxon>Actinomycetes</taxon>
        <taxon>Kitasatosporales</taxon>
        <taxon>Streptomycetaceae</taxon>
        <taxon>Streptomyces</taxon>
    </lineage>
</organism>
<gene>
    <name evidence="2" type="ORF">Scani_48760</name>
</gene>
<dbReference type="AlphaFoldDB" id="A0A640SC36"/>
<dbReference type="SUPFAM" id="SSF50494">
    <property type="entry name" value="Trypsin-like serine proteases"/>
    <property type="match status" value="1"/>
</dbReference>
<dbReference type="OrthoDB" id="7191282at2"/>
<feature type="region of interest" description="Disordered" evidence="1">
    <location>
        <begin position="1"/>
        <end position="21"/>
    </location>
</feature>
<feature type="compositionally biased region" description="Basic and acidic residues" evidence="1">
    <location>
        <begin position="302"/>
        <end position="320"/>
    </location>
</feature>
<dbReference type="Proteomes" id="UP000435837">
    <property type="component" value="Unassembled WGS sequence"/>
</dbReference>
<proteinExistence type="predicted"/>
<dbReference type="Pfam" id="PF13365">
    <property type="entry name" value="Trypsin_2"/>
    <property type="match status" value="1"/>
</dbReference>
<evidence type="ECO:0000313" key="3">
    <source>
        <dbReference type="Proteomes" id="UP000435837"/>
    </source>
</evidence>
<dbReference type="RefSeq" id="WP_159479508.1">
    <property type="nucleotide sequence ID" value="NZ_BAAATH010000009.1"/>
</dbReference>
<evidence type="ECO:0000313" key="2">
    <source>
        <dbReference type="EMBL" id="GFE08608.1"/>
    </source>
</evidence>
<protein>
    <recommendedName>
        <fullName evidence="4">Serine protease</fullName>
    </recommendedName>
</protein>
<name>A0A640SC36_9ACTN</name>